<dbReference type="Pfam" id="PF19576">
    <property type="entry name" value="Acyltransf_2"/>
    <property type="match status" value="1"/>
</dbReference>
<proteinExistence type="predicted"/>
<name>A0A1I1PBL5_9RHOB</name>
<dbReference type="InterPro" id="IPR045746">
    <property type="entry name" value="ACT14924-like_Acyltransf_dom"/>
</dbReference>
<reference evidence="3 4" key="1">
    <citation type="submission" date="2016-10" db="EMBL/GenBank/DDBJ databases">
        <authorList>
            <person name="de Groot N.N."/>
        </authorList>
    </citation>
    <scope>NUCLEOTIDE SEQUENCE [LARGE SCALE GENOMIC DNA]</scope>
    <source>
        <strain evidence="3 4">DSM 19548</strain>
    </source>
</reference>
<dbReference type="SMART" id="SM00563">
    <property type="entry name" value="PlsC"/>
    <property type="match status" value="1"/>
</dbReference>
<evidence type="ECO:0000256" key="1">
    <source>
        <dbReference type="SAM" id="MobiDB-lite"/>
    </source>
</evidence>
<gene>
    <name evidence="3" type="ORF">SAMN04488094_114114</name>
</gene>
<sequence length="303" mass="34092">MVESTQDRLLPARRRPTRQLLGQGDGNLADQPYDRRRLSYANTFESPVRRGVIHTMEALTGKLRLLRLIRRFEAMGVPNGQAFWKQALDVMGIALRTPPEQIARIPRTGALVIVANHPHGLVDGMVLAELIGRRRTDYKILTRSLLTGVGEIDQFMIPVPFAHEEDALQQNLDMRRQAMDHLKAGGCIVLFPSGVVASSDSLFGPPVEREWNPFTAKMIQRSGARVLPIHFPGSNSRWYQMANRVSATLRQGLLLYEVVHALNRPQAPIVGQVIDRTTISAWADNPRGFVAWLRQRTLDLRST</sequence>
<dbReference type="CDD" id="cd07986">
    <property type="entry name" value="LPLAT_ACT14924-like"/>
    <property type="match status" value="1"/>
</dbReference>
<dbReference type="EMBL" id="FOLG01000014">
    <property type="protein sequence ID" value="SFD07294.1"/>
    <property type="molecule type" value="Genomic_DNA"/>
</dbReference>
<evidence type="ECO:0000313" key="4">
    <source>
        <dbReference type="Proteomes" id="UP000198728"/>
    </source>
</evidence>
<evidence type="ECO:0000259" key="2">
    <source>
        <dbReference type="SMART" id="SM00563"/>
    </source>
</evidence>
<dbReference type="AlphaFoldDB" id="A0A1I1PBL5"/>
<dbReference type="STRING" id="441112.SAMN04488094_114114"/>
<feature type="domain" description="Phospholipid/glycerol acyltransferase" evidence="2">
    <location>
        <begin position="111"/>
        <end position="234"/>
    </location>
</feature>
<accession>A0A1I1PBL5</accession>
<evidence type="ECO:0000313" key="3">
    <source>
        <dbReference type="EMBL" id="SFD07294.1"/>
    </source>
</evidence>
<dbReference type="GO" id="GO:0016746">
    <property type="term" value="F:acyltransferase activity"/>
    <property type="evidence" value="ECO:0007669"/>
    <property type="project" value="InterPro"/>
</dbReference>
<protein>
    <submittedName>
        <fullName evidence="3">Putative hemolysin</fullName>
    </submittedName>
</protein>
<organism evidence="3 4">
    <name type="scientific">Tropicimonas isoalkanivorans</name>
    <dbReference type="NCBI Taxonomy" id="441112"/>
    <lineage>
        <taxon>Bacteria</taxon>
        <taxon>Pseudomonadati</taxon>
        <taxon>Pseudomonadota</taxon>
        <taxon>Alphaproteobacteria</taxon>
        <taxon>Rhodobacterales</taxon>
        <taxon>Roseobacteraceae</taxon>
        <taxon>Tropicimonas</taxon>
    </lineage>
</organism>
<keyword evidence="4" id="KW-1185">Reference proteome</keyword>
<dbReference type="InterPro" id="IPR002123">
    <property type="entry name" value="Plipid/glycerol_acylTrfase"/>
</dbReference>
<dbReference type="Proteomes" id="UP000198728">
    <property type="component" value="Unassembled WGS sequence"/>
</dbReference>
<feature type="region of interest" description="Disordered" evidence="1">
    <location>
        <begin position="1"/>
        <end position="29"/>
    </location>
</feature>